<dbReference type="PROSITE" id="PS00717">
    <property type="entry name" value="SIGMA54_1"/>
    <property type="match status" value="1"/>
</dbReference>
<dbReference type="GO" id="GO:0001216">
    <property type="term" value="F:DNA-binding transcription activator activity"/>
    <property type="evidence" value="ECO:0007669"/>
    <property type="project" value="InterPro"/>
</dbReference>
<dbReference type="PANTHER" id="PTHR32248">
    <property type="entry name" value="RNA POLYMERASE SIGMA-54 FACTOR"/>
    <property type="match status" value="1"/>
</dbReference>
<dbReference type="GO" id="GO:0000428">
    <property type="term" value="C:DNA-directed RNA polymerase complex"/>
    <property type="evidence" value="ECO:0007669"/>
    <property type="project" value="UniProtKB-KW"/>
</dbReference>
<gene>
    <name evidence="13" type="ORF">EXD98_16105</name>
</gene>
<evidence type="ECO:0000313" key="14">
    <source>
        <dbReference type="Proteomes" id="UP000294065"/>
    </source>
</evidence>
<dbReference type="GO" id="GO:0016987">
    <property type="term" value="F:sigma factor activity"/>
    <property type="evidence" value="ECO:0007669"/>
    <property type="project" value="UniProtKB-KW"/>
</dbReference>
<dbReference type="InterPro" id="IPR038709">
    <property type="entry name" value="RpoN_core-bd_sf"/>
</dbReference>
<dbReference type="GO" id="GO:0006352">
    <property type="term" value="P:DNA-templated transcription initiation"/>
    <property type="evidence" value="ECO:0007669"/>
    <property type="project" value="InterPro"/>
</dbReference>
<dbReference type="PROSITE" id="PS00718">
    <property type="entry name" value="SIGMA54_2"/>
    <property type="match status" value="1"/>
</dbReference>
<dbReference type="Pfam" id="PF04552">
    <property type="entry name" value="Sigma54_DBD"/>
    <property type="match status" value="1"/>
</dbReference>
<organism evidence="13 14">
    <name type="scientific">Acinetobacter pittii</name>
    <name type="common">Acinetobacter genomosp. 3</name>
    <dbReference type="NCBI Taxonomy" id="48296"/>
    <lineage>
        <taxon>Bacteria</taxon>
        <taxon>Pseudomonadati</taxon>
        <taxon>Pseudomonadota</taxon>
        <taxon>Gammaproteobacteria</taxon>
        <taxon>Moraxellales</taxon>
        <taxon>Moraxellaceae</taxon>
        <taxon>Acinetobacter</taxon>
        <taxon>Acinetobacter calcoaceticus/baumannii complex</taxon>
    </lineage>
</organism>
<evidence type="ECO:0000256" key="9">
    <source>
        <dbReference type="ARBA" id="ARBA00023163"/>
    </source>
</evidence>
<keyword evidence="7 10" id="KW-0731">Sigma factor</keyword>
<dbReference type="Pfam" id="PF04963">
    <property type="entry name" value="Sigma54_CBD"/>
    <property type="match status" value="1"/>
</dbReference>
<keyword evidence="5 10" id="KW-0548">Nucleotidyltransferase</keyword>
<evidence type="ECO:0000256" key="5">
    <source>
        <dbReference type="ARBA" id="ARBA00022695"/>
    </source>
</evidence>
<evidence type="ECO:0000256" key="8">
    <source>
        <dbReference type="ARBA" id="ARBA00023125"/>
    </source>
</evidence>
<evidence type="ECO:0000256" key="3">
    <source>
        <dbReference type="ARBA" id="ARBA00022478"/>
    </source>
</evidence>
<dbReference type="InterPro" id="IPR000394">
    <property type="entry name" value="RNA_pol_sigma_54"/>
</dbReference>
<dbReference type="GO" id="GO:0016779">
    <property type="term" value="F:nucleotidyltransferase activity"/>
    <property type="evidence" value="ECO:0007669"/>
    <property type="project" value="UniProtKB-KW"/>
</dbReference>
<comment type="function">
    <text evidence="10">Sigma factors are initiation factors that promote the attachment of RNA polymerase to specific initiation sites and are then released.</text>
</comment>
<dbReference type="NCBIfam" id="NF004595">
    <property type="entry name" value="PRK05932.1-2"/>
    <property type="match status" value="1"/>
</dbReference>
<dbReference type="InterPro" id="IPR007046">
    <property type="entry name" value="RNA_pol_sigma_54_core-bd"/>
</dbReference>
<keyword evidence="4 10" id="KW-0808">Transferase</keyword>
<evidence type="ECO:0000259" key="11">
    <source>
        <dbReference type="Pfam" id="PF04552"/>
    </source>
</evidence>
<dbReference type="EMBL" id="SGTH01000008">
    <property type="protein sequence ID" value="RZH26165.1"/>
    <property type="molecule type" value="Genomic_DNA"/>
</dbReference>
<dbReference type="Gene3D" id="1.10.10.1330">
    <property type="entry name" value="RNA polymerase sigma-54 factor, core-binding domain"/>
    <property type="match status" value="1"/>
</dbReference>
<evidence type="ECO:0000256" key="4">
    <source>
        <dbReference type="ARBA" id="ARBA00022679"/>
    </source>
</evidence>
<comment type="similarity">
    <text evidence="1 10">Belongs to the sigma-54 factor family.</text>
</comment>
<dbReference type="Gene3D" id="1.10.10.60">
    <property type="entry name" value="Homeodomain-like"/>
    <property type="match status" value="1"/>
</dbReference>
<dbReference type="PRINTS" id="PR00045">
    <property type="entry name" value="SIGMA54FCT"/>
</dbReference>
<sequence>MKLSVGLKVANSLSLTPQLQQAIRLLQLSSLELEQEIQIQLDSNPLLEKIEEESVTESLAALENKESDDLTTELNADHLPDDLPVDTEWDDVYTHQSTALATPEFEEREDNRQVQLSLKEHILEQVNLLNFSKIDQLIAYCIVDALDDKGFLDAEIEEIILAAQQLLNEMDIEEEIEEDEVLVVLKHIQRLDPLGIGSRNLAECLKIQLEFLPKDVEYLNEAKNLLQYYELLIANDLNKLLKQTGLTKDQLKFAINLLKTLKPYPGMDFDKQESDYQIPDVVVSKKDLHWQVQLNPDVLPKLRINSFYSSMIRRADQSEDNLYLRNQMLEAKNFIKSIDERHKTLLKVASCIVEHQKAFLEIGPEAMKPLVLRDVAEEVELHESTVSRVTTNKYMLTPRGLFELKYFFSSHVGTTAGGEASSTAIRAMIKKLVANENPRKPLSDNVIATLLKDEGIEVARRTVAKYRESLHIPSSSERKVLI</sequence>
<dbReference type="NCBIfam" id="TIGR02395">
    <property type="entry name" value="rpoN_sigma"/>
    <property type="match status" value="1"/>
</dbReference>
<dbReference type="Pfam" id="PF00309">
    <property type="entry name" value="Sigma54_AID"/>
    <property type="match status" value="1"/>
</dbReference>
<reference evidence="13 14" key="1">
    <citation type="submission" date="2019-02" db="EMBL/GenBank/DDBJ databases">
        <title>The Batch Genome Submission of Acinetobacter spp. strains.</title>
        <authorList>
            <person name="Qin J."/>
            <person name="Hu Y."/>
            <person name="Ye H."/>
            <person name="Wei L."/>
            <person name="Feng Y."/>
            <person name="Zong Z."/>
        </authorList>
    </citation>
    <scope>NUCLEOTIDE SEQUENCE [LARGE SCALE GENOMIC DNA]</scope>
    <source>
        <strain evidence="13 14">WCHAP100012</strain>
    </source>
</reference>
<feature type="domain" description="RNA polymerase sigma factor 54 DNA-binding" evidence="11">
    <location>
        <begin position="323"/>
        <end position="479"/>
    </location>
</feature>
<evidence type="ECO:0000256" key="2">
    <source>
        <dbReference type="ARBA" id="ARBA00019942"/>
    </source>
</evidence>
<keyword evidence="3 10" id="KW-0240">DNA-directed RNA polymerase</keyword>
<proteinExistence type="inferred from homology"/>
<name>A0AAE8G779_ACIPI</name>
<keyword evidence="6 10" id="KW-0805">Transcription regulation</keyword>
<keyword evidence="8 10" id="KW-0238">DNA-binding</keyword>
<keyword evidence="9 10" id="KW-0804">Transcription</keyword>
<evidence type="ECO:0000256" key="7">
    <source>
        <dbReference type="ARBA" id="ARBA00023082"/>
    </source>
</evidence>
<evidence type="ECO:0000256" key="6">
    <source>
        <dbReference type="ARBA" id="ARBA00023015"/>
    </source>
</evidence>
<evidence type="ECO:0000256" key="10">
    <source>
        <dbReference type="PIRNR" id="PIRNR000774"/>
    </source>
</evidence>
<dbReference type="Proteomes" id="UP000294065">
    <property type="component" value="Unassembled WGS sequence"/>
</dbReference>
<evidence type="ECO:0000259" key="12">
    <source>
        <dbReference type="Pfam" id="PF04963"/>
    </source>
</evidence>
<dbReference type="GO" id="GO:0003677">
    <property type="term" value="F:DNA binding"/>
    <property type="evidence" value="ECO:0007669"/>
    <property type="project" value="UniProtKB-KW"/>
</dbReference>
<protein>
    <recommendedName>
        <fullName evidence="2 10">RNA polymerase sigma-54 factor</fullName>
    </recommendedName>
</protein>
<comment type="caution">
    <text evidence="13">The sequence shown here is derived from an EMBL/GenBank/DDBJ whole genome shotgun (WGS) entry which is preliminary data.</text>
</comment>
<accession>A0AAE8G779</accession>
<dbReference type="NCBIfam" id="NF009118">
    <property type="entry name" value="PRK12469.1"/>
    <property type="match status" value="1"/>
</dbReference>
<evidence type="ECO:0000313" key="13">
    <source>
        <dbReference type="EMBL" id="RZH26165.1"/>
    </source>
</evidence>
<dbReference type="FunFam" id="1.10.10.60:FF:000045">
    <property type="entry name" value="RNA polymerase sigma-54 factor"/>
    <property type="match status" value="1"/>
</dbReference>
<evidence type="ECO:0000256" key="1">
    <source>
        <dbReference type="ARBA" id="ARBA00008798"/>
    </source>
</evidence>
<dbReference type="AlphaFoldDB" id="A0AAE8G779"/>
<dbReference type="PANTHER" id="PTHR32248:SF4">
    <property type="entry name" value="RNA POLYMERASE SIGMA-54 FACTOR"/>
    <property type="match status" value="1"/>
</dbReference>
<dbReference type="RefSeq" id="WP_130174056.1">
    <property type="nucleotide sequence ID" value="NZ_CAJHHG010000007.1"/>
</dbReference>
<dbReference type="PIRSF" id="PIRSF000774">
    <property type="entry name" value="RpoN"/>
    <property type="match status" value="1"/>
</dbReference>
<dbReference type="PROSITE" id="PS50044">
    <property type="entry name" value="SIGMA54_3"/>
    <property type="match status" value="1"/>
</dbReference>
<feature type="domain" description="RNA polymerase sigma factor 54 core-binding" evidence="12">
    <location>
        <begin position="113"/>
        <end position="308"/>
    </location>
</feature>
<dbReference type="InterPro" id="IPR007634">
    <property type="entry name" value="RNA_pol_sigma_54_DNA-bd"/>
</dbReference>